<feature type="compositionally biased region" description="Polar residues" evidence="1">
    <location>
        <begin position="70"/>
        <end position="84"/>
    </location>
</feature>
<sequence>MKTLKHNGATHLTSSSTNLHAETRIKHKLQKPDGSTYIATRRPCRLLDVHRNEQSILRKKKTANRARRSVSGNDKSSGSIPTRP</sequence>
<reference evidence="2" key="1">
    <citation type="submission" date="2014-09" db="EMBL/GenBank/DDBJ databases">
        <authorList>
            <person name="Magalhaes I.L.F."/>
            <person name="Oliveira U."/>
            <person name="Santos F.R."/>
            <person name="Vidigal T.H.D.A."/>
            <person name="Brescovit A.D."/>
            <person name="Santos A.J."/>
        </authorList>
    </citation>
    <scope>NUCLEOTIDE SEQUENCE</scope>
    <source>
        <tissue evidence="2">Shoot tissue taken approximately 20 cm above the soil surface</tissue>
    </source>
</reference>
<organism evidence="2">
    <name type="scientific">Arundo donax</name>
    <name type="common">Giant reed</name>
    <name type="synonym">Donax arundinaceus</name>
    <dbReference type="NCBI Taxonomy" id="35708"/>
    <lineage>
        <taxon>Eukaryota</taxon>
        <taxon>Viridiplantae</taxon>
        <taxon>Streptophyta</taxon>
        <taxon>Embryophyta</taxon>
        <taxon>Tracheophyta</taxon>
        <taxon>Spermatophyta</taxon>
        <taxon>Magnoliopsida</taxon>
        <taxon>Liliopsida</taxon>
        <taxon>Poales</taxon>
        <taxon>Poaceae</taxon>
        <taxon>PACMAD clade</taxon>
        <taxon>Arundinoideae</taxon>
        <taxon>Arundineae</taxon>
        <taxon>Arundo</taxon>
    </lineage>
</organism>
<evidence type="ECO:0000313" key="2">
    <source>
        <dbReference type="EMBL" id="JAE32338.1"/>
    </source>
</evidence>
<proteinExistence type="predicted"/>
<feature type="compositionally biased region" description="Basic residues" evidence="1">
    <location>
        <begin position="57"/>
        <end position="68"/>
    </location>
</feature>
<feature type="region of interest" description="Disordered" evidence="1">
    <location>
        <begin position="51"/>
        <end position="84"/>
    </location>
</feature>
<feature type="region of interest" description="Disordered" evidence="1">
    <location>
        <begin position="1"/>
        <end position="37"/>
    </location>
</feature>
<dbReference type="AlphaFoldDB" id="A0A0A9HHE6"/>
<protein>
    <submittedName>
        <fullName evidence="2">Uncharacterized protein</fullName>
    </submittedName>
</protein>
<reference evidence="2" key="2">
    <citation type="journal article" date="2015" name="Data Brief">
        <title>Shoot transcriptome of the giant reed, Arundo donax.</title>
        <authorList>
            <person name="Barrero R.A."/>
            <person name="Guerrero F.D."/>
            <person name="Moolhuijzen P."/>
            <person name="Goolsby J.A."/>
            <person name="Tidwell J."/>
            <person name="Bellgard S.E."/>
            <person name="Bellgard M.I."/>
        </authorList>
    </citation>
    <scope>NUCLEOTIDE SEQUENCE</scope>
    <source>
        <tissue evidence="2">Shoot tissue taken approximately 20 cm above the soil surface</tissue>
    </source>
</reference>
<dbReference type="EMBL" id="GBRH01165558">
    <property type="protein sequence ID" value="JAE32338.1"/>
    <property type="molecule type" value="Transcribed_RNA"/>
</dbReference>
<feature type="compositionally biased region" description="Polar residues" evidence="1">
    <location>
        <begin position="10"/>
        <end position="20"/>
    </location>
</feature>
<accession>A0A0A9HHE6</accession>
<name>A0A0A9HHE6_ARUDO</name>
<evidence type="ECO:0000256" key="1">
    <source>
        <dbReference type="SAM" id="MobiDB-lite"/>
    </source>
</evidence>